<dbReference type="OrthoDB" id="8974199at2"/>
<evidence type="ECO:0000313" key="3">
    <source>
        <dbReference type="Proteomes" id="UP000075666"/>
    </source>
</evidence>
<gene>
    <name evidence="2" type="ORF">B4102_3402</name>
</gene>
<keyword evidence="3" id="KW-1185">Reference proteome</keyword>
<evidence type="ECO:0000259" key="1">
    <source>
        <dbReference type="Pfam" id="PF13392"/>
    </source>
</evidence>
<dbReference type="STRING" id="46224.B4102_3402"/>
<comment type="caution">
    <text evidence="2">The sequence shown here is derived from an EMBL/GenBank/DDBJ whole genome shotgun (WGS) entry which is preliminary data.</text>
</comment>
<name>A0A150KU83_9BACI</name>
<dbReference type="RefSeq" id="WP_066232488.1">
    <property type="nucleotide sequence ID" value="NZ_LQYN01000069.1"/>
</dbReference>
<dbReference type="Proteomes" id="UP000075666">
    <property type="component" value="Unassembled WGS sequence"/>
</dbReference>
<dbReference type="PATRIC" id="fig|46224.3.peg.3543"/>
<feature type="domain" description="HNH nuclease" evidence="1">
    <location>
        <begin position="80"/>
        <end position="109"/>
    </location>
</feature>
<sequence>MRNDYEIRGEITAIFLNRKDGTTFESFVDTKDLELLNQFKNKWYPKWDKTTKSFYVYGHQYFQGKMHSVFLHRYLLNAKKNLVVDHINHNTLDNRRSNLRLITRAQNNQNRKGAQVNSESGIRGVHWIKKHNKYQAFIQINNKGIQLGLFDDINKAEKAVIEARKKLMPYSCETEVC</sequence>
<dbReference type="SUPFAM" id="SSF54171">
    <property type="entry name" value="DNA-binding domain"/>
    <property type="match status" value="1"/>
</dbReference>
<proteinExistence type="predicted"/>
<accession>A0A150KU83</accession>
<dbReference type="Gene3D" id="3.90.75.20">
    <property type="match status" value="1"/>
</dbReference>
<dbReference type="Pfam" id="PF13392">
    <property type="entry name" value="HNH_3"/>
    <property type="match status" value="1"/>
</dbReference>
<reference evidence="2 3" key="1">
    <citation type="submission" date="2016-01" db="EMBL/GenBank/DDBJ databases">
        <title>Genome Sequences of Twelve Sporeforming Bacillus Species Isolated from Foods.</title>
        <authorList>
            <person name="Berendsen E.M."/>
            <person name="Wells-Bennik M.H."/>
            <person name="Krawcyk A.O."/>
            <person name="De Jong A."/>
            <person name="Holsappel S."/>
            <person name="Eijlander R.T."/>
            <person name="Kuipers O.P."/>
        </authorList>
    </citation>
    <scope>NUCLEOTIDE SEQUENCE [LARGE SCALE GENOMIC DNA]</scope>
    <source>
        <strain evidence="2 3">B4102</strain>
    </source>
</reference>
<dbReference type="InterPro" id="IPR003615">
    <property type="entry name" value="HNH_nuc"/>
</dbReference>
<organism evidence="2 3">
    <name type="scientific">Heyndrickxia sporothermodurans</name>
    <dbReference type="NCBI Taxonomy" id="46224"/>
    <lineage>
        <taxon>Bacteria</taxon>
        <taxon>Bacillati</taxon>
        <taxon>Bacillota</taxon>
        <taxon>Bacilli</taxon>
        <taxon>Bacillales</taxon>
        <taxon>Bacillaceae</taxon>
        <taxon>Heyndrickxia</taxon>
    </lineage>
</organism>
<dbReference type="AlphaFoldDB" id="A0A150KU83"/>
<evidence type="ECO:0000313" key="2">
    <source>
        <dbReference type="EMBL" id="KYD03484.1"/>
    </source>
</evidence>
<dbReference type="SUPFAM" id="SSF54060">
    <property type="entry name" value="His-Me finger endonucleases"/>
    <property type="match status" value="1"/>
</dbReference>
<protein>
    <recommendedName>
        <fullName evidence="1">HNH nuclease domain-containing protein</fullName>
    </recommendedName>
</protein>
<dbReference type="InterPro" id="IPR044925">
    <property type="entry name" value="His-Me_finger_sf"/>
</dbReference>
<dbReference type="InterPro" id="IPR016177">
    <property type="entry name" value="DNA-bd_dom_sf"/>
</dbReference>
<dbReference type="EMBL" id="LQYN01000069">
    <property type="protein sequence ID" value="KYD03484.1"/>
    <property type="molecule type" value="Genomic_DNA"/>
</dbReference>
<dbReference type="GO" id="GO:0003677">
    <property type="term" value="F:DNA binding"/>
    <property type="evidence" value="ECO:0007669"/>
    <property type="project" value="InterPro"/>
</dbReference>